<dbReference type="AlphaFoldDB" id="X1E8E4"/>
<accession>X1E8E4</accession>
<reference evidence="1" key="1">
    <citation type="journal article" date="2014" name="Front. Microbiol.">
        <title>High frequency of phylogenetically diverse reductive dehalogenase-homologous genes in deep subseafloor sedimentary metagenomes.</title>
        <authorList>
            <person name="Kawai M."/>
            <person name="Futagami T."/>
            <person name="Toyoda A."/>
            <person name="Takaki Y."/>
            <person name="Nishi S."/>
            <person name="Hori S."/>
            <person name="Arai W."/>
            <person name="Tsubouchi T."/>
            <person name="Morono Y."/>
            <person name="Uchiyama I."/>
            <person name="Ito T."/>
            <person name="Fujiyama A."/>
            <person name="Inagaki F."/>
            <person name="Takami H."/>
        </authorList>
    </citation>
    <scope>NUCLEOTIDE SEQUENCE</scope>
    <source>
        <strain evidence="1">Expedition CK06-06</strain>
    </source>
</reference>
<gene>
    <name evidence="1" type="ORF">S01H4_56870</name>
</gene>
<comment type="caution">
    <text evidence="1">The sequence shown here is derived from an EMBL/GenBank/DDBJ whole genome shotgun (WGS) entry which is preliminary data.</text>
</comment>
<organism evidence="1">
    <name type="scientific">marine sediment metagenome</name>
    <dbReference type="NCBI Taxonomy" id="412755"/>
    <lineage>
        <taxon>unclassified sequences</taxon>
        <taxon>metagenomes</taxon>
        <taxon>ecological metagenomes</taxon>
    </lineage>
</organism>
<proteinExistence type="predicted"/>
<evidence type="ECO:0000313" key="1">
    <source>
        <dbReference type="EMBL" id="GAH16645.1"/>
    </source>
</evidence>
<dbReference type="EMBL" id="BART01033004">
    <property type="protein sequence ID" value="GAH16645.1"/>
    <property type="molecule type" value="Genomic_DNA"/>
</dbReference>
<feature type="non-terminal residue" evidence="1">
    <location>
        <position position="40"/>
    </location>
</feature>
<name>X1E8E4_9ZZZZ</name>
<protein>
    <submittedName>
        <fullName evidence="1">Uncharacterized protein</fullName>
    </submittedName>
</protein>
<sequence length="40" mass="4730">MPRVERKLNISASQELIFRIVDDDINYPKWNIVVNEATEL</sequence>